<evidence type="ECO:0000256" key="1">
    <source>
        <dbReference type="SAM" id="MobiDB-lite"/>
    </source>
</evidence>
<reference evidence="4 5" key="1">
    <citation type="submission" date="2015-03" db="EMBL/GenBank/DDBJ databases">
        <authorList>
            <consortium name="Pathogen Informatics"/>
        </authorList>
    </citation>
    <scope>NUCLEOTIDE SEQUENCE [LARGE SCALE GENOMIC DNA]</scope>
    <source>
        <strain evidence="3 4">3476</strain>
        <strain evidence="2 5">A1104</strain>
    </source>
</reference>
<evidence type="ECO:0000313" key="4">
    <source>
        <dbReference type="Proteomes" id="UP000039541"/>
    </source>
</evidence>
<gene>
    <name evidence="2" type="ORF">ERS008198_01703</name>
    <name evidence="3" type="ORF">ERS008202_01993</name>
</gene>
<dbReference type="Proteomes" id="UP000041314">
    <property type="component" value="Unassembled WGS sequence"/>
</dbReference>
<sequence>MILFKPDQFIQRVKAERANAGERLQLPGRDKALNRFHHGGGSRAFPTDDRVEQLTLRIDQRAIDAESSHRNTANNTLRQGAGE</sequence>
<protein>
    <submittedName>
        <fullName evidence="3">Uncharacterized protein</fullName>
    </submittedName>
</protein>
<evidence type="ECO:0000313" key="2">
    <source>
        <dbReference type="EMBL" id="CNU02441.1"/>
    </source>
</evidence>
<dbReference type="Proteomes" id="UP000039541">
    <property type="component" value="Unassembled WGS sequence"/>
</dbReference>
<accession>A0A655CI67</accession>
<proteinExistence type="predicted"/>
<feature type="compositionally biased region" description="Polar residues" evidence="1">
    <location>
        <begin position="70"/>
        <end position="83"/>
    </location>
</feature>
<dbReference type="AlphaFoldDB" id="A0A655CI67"/>
<dbReference type="EMBL" id="CQPC01000022">
    <property type="protein sequence ID" value="CNU14025.1"/>
    <property type="molecule type" value="Genomic_DNA"/>
</dbReference>
<organism evidence="3 4">
    <name type="scientific">Salmonella enterica subsp. enterica serovar Bovismorbificans</name>
    <dbReference type="NCBI Taxonomy" id="58097"/>
    <lineage>
        <taxon>Bacteria</taxon>
        <taxon>Pseudomonadati</taxon>
        <taxon>Pseudomonadota</taxon>
        <taxon>Gammaproteobacteria</taxon>
        <taxon>Enterobacterales</taxon>
        <taxon>Enterobacteriaceae</taxon>
        <taxon>Salmonella</taxon>
    </lineage>
</organism>
<evidence type="ECO:0000313" key="5">
    <source>
        <dbReference type="Proteomes" id="UP000041314"/>
    </source>
</evidence>
<dbReference type="EMBL" id="CQPA01000009">
    <property type="protein sequence ID" value="CNU02441.1"/>
    <property type="molecule type" value="Genomic_DNA"/>
</dbReference>
<name>A0A655CI67_SALET</name>
<evidence type="ECO:0000313" key="3">
    <source>
        <dbReference type="EMBL" id="CNU14025.1"/>
    </source>
</evidence>
<feature type="region of interest" description="Disordered" evidence="1">
    <location>
        <begin position="62"/>
        <end position="83"/>
    </location>
</feature>